<dbReference type="PANTHER" id="PTHR38137:SF2">
    <property type="entry name" value="PRC-BARREL DOMAIN-CONTAINING PROTEIN"/>
    <property type="match status" value="1"/>
</dbReference>
<dbReference type="GeneID" id="5325959"/>
<organism evidence="2 3">
    <name type="scientific">Methanococcus vannielii (strain ATCC 35089 / DSM 1224 / JCM 13029 / OCM 148 / SB)</name>
    <dbReference type="NCBI Taxonomy" id="406327"/>
    <lineage>
        <taxon>Archaea</taxon>
        <taxon>Methanobacteriati</taxon>
        <taxon>Methanobacteriota</taxon>
        <taxon>Methanomada group</taxon>
        <taxon>Methanococci</taxon>
        <taxon>Methanococcales</taxon>
        <taxon>Methanococcaceae</taxon>
        <taxon>Methanococcus</taxon>
    </lineage>
</organism>
<dbReference type="PANTHER" id="PTHR38137">
    <property type="entry name" value="PRC-BARREL DOMAIN PROTEIN"/>
    <property type="match status" value="1"/>
</dbReference>
<keyword evidence="3" id="KW-1185">Reference proteome</keyword>
<dbReference type="InterPro" id="IPR027275">
    <property type="entry name" value="PRC-brl_dom"/>
</dbReference>
<dbReference type="AlphaFoldDB" id="A6UN48"/>
<accession>A6UN48</accession>
<feature type="domain" description="PRC-barrel" evidence="1">
    <location>
        <begin position="5"/>
        <end position="77"/>
    </location>
</feature>
<gene>
    <name evidence="2" type="ordered locus">Mevan_0005</name>
</gene>
<evidence type="ECO:0000313" key="3">
    <source>
        <dbReference type="Proteomes" id="UP000001107"/>
    </source>
</evidence>
<dbReference type="OrthoDB" id="85079at2157"/>
<protein>
    <submittedName>
        <fullName evidence="2">PRC-barrel domain protein</fullName>
    </submittedName>
</protein>
<dbReference type="InterPro" id="IPR011033">
    <property type="entry name" value="PRC_barrel-like_sf"/>
</dbReference>
<dbReference type="RefSeq" id="WP_011971824.1">
    <property type="nucleotide sequence ID" value="NC_009634.1"/>
</dbReference>
<dbReference type="eggNOG" id="arCOG02155">
    <property type="taxonomic scope" value="Archaea"/>
</dbReference>
<dbReference type="STRING" id="406327.Mevan_0005"/>
<name>A6UN48_METVS</name>
<reference evidence="2" key="1">
    <citation type="submission" date="2007-06" db="EMBL/GenBank/DDBJ databases">
        <title>Complete sequence of Methanococcus vannielii SB.</title>
        <authorList>
            <consortium name="US DOE Joint Genome Institute"/>
            <person name="Copeland A."/>
            <person name="Lucas S."/>
            <person name="Lapidus A."/>
            <person name="Barry K."/>
            <person name="Glavina del Rio T."/>
            <person name="Dalin E."/>
            <person name="Tice H."/>
            <person name="Pitluck S."/>
            <person name="Chain P."/>
            <person name="Malfatti S."/>
            <person name="Shin M."/>
            <person name="Vergez L."/>
            <person name="Schmutz J."/>
            <person name="Larimer F."/>
            <person name="Land M."/>
            <person name="Hauser L."/>
            <person name="Kyrpides N."/>
            <person name="Anderson I."/>
            <person name="Sieprawska-Lupa M."/>
            <person name="Whitman W.B."/>
            <person name="Richardson P."/>
        </authorList>
    </citation>
    <scope>NUCLEOTIDE SEQUENCE [LARGE SCALE GENOMIC DNA]</scope>
    <source>
        <strain evidence="2">SB</strain>
    </source>
</reference>
<sequence length="84" mass="9027">MRVSFKSLAGRSIVGSLGSIIGTVDDVVIDEKTGRIISLNIEPSEQSPVSPSSENYTFVPYRTVTAIRDVVVIDETKVGSIKSN</sequence>
<dbReference type="Gene3D" id="2.30.30.240">
    <property type="entry name" value="PRC-barrel domain"/>
    <property type="match status" value="1"/>
</dbReference>
<evidence type="ECO:0000313" key="2">
    <source>
        <dbReference type="EMBL" id="ABR53920.1"/>
    </source>
</evidence>
<evidence type="ECO:0000259" key="1">
    <source>
        <dbReference type="Pfam" id="PF05239"/>
    </source>
</evidence>
<dbReference type="EMBL" id="CP000742">
    <property type="protein sequence ID" value="ABR53920.1"/>
    <property type="molecule type" value="Genomic_DNA"/>
</dbReference>
<dbReference type="Proteomes" id="UP000001107">
    <property type="component" value="Chromosome"/>
</dbReference>
<dbReference type="KEGG" id="mvn:Mevan_0005"/>
<dbReference type="HOGENOM" id="CLU_174517_0_0_2"/>
<dbReference type="Pfam" id="PF05239">
    <property type="entry name" value="PRC"/>
    <property type="match status" value="1"/>
</dbReference>
<proteinExistence type="predicted"/>
<dbReference type="SUPFAM" id="SSF50346">
    <property type="entry name" value="PRC-barrel domain"/>
    <property type="match status" value="1"/>
</dbReference>